<reference evidence="2" key="1">
    <citation type="journal article" date="2023" name="Mol. Phylogenet. Evol.">
        <title>Genome-scale phylogeny and comparative genomics of the fungal order Sordariales.</title>
        <authorList>
            <person name="Hensen N."/>
            <person name="Bonometti L."/>
            <person name="Westerberg I."/>
            <person name="Brannstrom I.O."/>
            <person name="Guillou S."/>
            <person name="Cros-Aarteil S."/>
            <person name="Calhoun S."/>
            <person name="Haridas S."/>
            <person name="Kuo A."/>
            <person name="Mondo S."/>
            <person name="Pangilinan J."/>
            <person name="Riley R."/>
            <person name="LaButti K."/>
            <person name="Andreopoulos B."/>
            <person name="Lipzen A."/>
            <person name="Chen C."/>
            <person name="Yan M."/>
            <person name="Daum C."/>
            <person name="Ng V."/>
            <person name="Clum A."/>
            <person name="Steindorff A."/>
            <person name="Ohm R.A."/>
            <person name="Martin F."/>
            <person name="Silar P."/>
            <person name="Natvig D.O."/>
            <person name="Lalanne C."/>
            <person name="Gautier V."/>
            <person name="Ament-Velasquez S.L."/>
            <person name="Kruys A."/>
            <person name="Hutchinson M.I."/>
            <person name="Powell A.J."/>
            <person name="Barry K."/>
            <person name="Miller A.N."/>
            <person name="Grigoriev I.V."/>
            <person name="Debuchy R."/>
            <person name="Gladieux P."/>
            <person name="Hiltunen Thoren M."/>
            <person name="Johannesson H."/>
        </authorList>
    </citation>
    <scope>NUCLEOTIDE SEQUENCE</scope>
    <source>
        <strain evidence="2">CBS 757.83</strain>
    </source>
</reference>
<dbReference type="Proteomes" id="UP001305647">
    <property type="component" value="Unassembled WGS sequence"/>
</dbReference>
<keyword evidence="3" id="KW-1185">Reference proteome</keyword>
<dbReference type="PANTHER" id="PTHR39474">
    <property type="entry name" value="UNNAMED PRODUCT"/>
    <property type="match status" value="1"/>
</dbReference>
<proteinExistence type="predicted"/>
<evidence type="ECO:0000256" key="1">
    <source>
        <dbReference type="SAM" id="MobiDB-lite"/>
    </source>
</evidence>
<feature type="compositionally biased region" description="Low complexity" evidence="1">
    <location>
        <begin position="51"/>
        <end position="74"/>
    </location>
</feature>
<reference evidence="2" key="2">
    <citation type="submission" date="2023-05" db="EMBL/GenBank/DDBJ databases">
        <authorList>
            <consortium name="Lawrence Berkeley National Laboratory"/>
            <person name="Steindorff A."/>
            <person name="Hensen N."/>
            <person name="Bonometti L."/>
            <person name="Westerberg I."/>
            <person name="Brannstrom I.O."/>
            <person name="Guillou S."/>
            <person name="Cros-Aarteil S."/>
            <person name="Calhoun S."/>
            <person name="Haridas S."/>
            <person name="Kuo A."/>
            <person name="Mondo S."/>
            <person name="Pangilinan J."/>
            <person name="Riley R."/>
            <person name="Labutti K."/>
            <person name="Andreopoulos B."/>
            <person name="Lipzen A."/>
            <person name="Chen C."/>
            <person name="Yanf M."/>
            <person name="Daum C."/>
            <person name="Ng V."/>
            <person name="Clum A."/>
            <person name="Ohm R."/>
            <person name="Martin F."/>
            <person name="Silar P."/>
            <person name="Natvig D."/>
            <person name="Lalanne C."/>
            <person name="Gautier V."/>
            <person name="Ament-Velasquez S.L."/>
            <person name="Kruys A."/>
            <person name="Hutchinson M.I."/>
            <person name="Powell A.J."/>
            <person name="Barry K."/>
            <person name="Miller A.N."/>
            <person name="Grigoriev I.V."/>
            <person name="Debuchy R."/>
            <person name="Gladieux P."/>
            <person name="Thoren M.H."/>
            <person name="Johannesson H."/>
        </authorList>
    </citation>
    <scope>NUCLEOTIDE SEQUENCE</scope>
    <source>
        <strain evidence="2">CBS 757.83</strain>
    </source>
</reference>
<feature type="region of interest" description="Disordered" evidence="1">
    <location>
        <begin position="30"/>
        <end position="119"/>
    </location>
</feature>
<dbReference type="PANTHER" id="PTHR39474:SF1">
    <property type="entry name" value="FUNGAL SPECIFIC TRANSCRIPTION FACTOR"/>
    <property type="match status" value="1"/>
</dbReference>
<name>A0AAN6Q1M3_9PEZI</name>
<evidence type="ECO:0000313" key="2">
    <source>
        <dbReference type="EMBL" id="KAK4101868.1"/>
    </source>
</evidence>
<feature type="compositionally biased region" description="Low complexity" evidence="1">
    <location>
        <begin position="102"/>
        <end position="119"/>
    </location>
</feature>
<evidence type="ECO:0000313" key="3">
    <source>
        <dbReference type="Proteomes" id="UP001305647"/>
    </source>
</evidence>
<dbReference type="EMBL" id="MU863633">
    <property type="protein sequence ID" value="KAK4101868.1"/>
    <property type="molecule type" value="Genomic_DNA"/>
</dbReference>
<organism evidence="2 3">
    <name type="scientific">Parathielavia hyrcaniae</name>
    <dbReference type="NCBI Taxonomy" id="113614"/>
    <lineage>
        <taxon>Eukaryota</taxon>
        <taxon>Fungi</taxon>
        <taxon>Dikarya</taxon>
        <taxon>Ascomycota</taxon>
        <taxon>Pezizomycotina</taxon>
        <taxon>Sordariomycetes</taxon>
        <taxon>Sordariomycetidae</taxon>
        <taxon>Sordariales</taxon>
        <taxon>Chaetomiaceae</taxon>
        <taxon>Parathielavia</taxon>
    </lineage>
</organism>
<sequence length="185" mass="19038">MPLRVRPGGLLPVLQACSRPSTTTTRSYFANTSVVPPRRRTPPHLMLRTMSTSTSTSSTSAGPTTTGGSPAPAASTPPLPGATSSASPAGPPALPALPSPSPASLTTSGEQDATTTETTTIQVNGQPLALDKLGPMVVNRDGTVSRVANWQDMTAAERETTLRVLGKRNRLRLGQLRGEPGSSGS</sequence>
<dbReference type="PROSITE" id="PS51257">
    <property type="entry name" value="PROKAR_LIPOPROTEIN"/>
    <property type="match status" value="1"/>
</dbReference>
<protein>
    <submittedName>
        <fullName evidence="2">Uncharacterized protein</fullName>
    </submittedName>
</protein>
<comment type="caution">
    <text evidence="2">The sequence shown here is derived from an EMBL/GenBank/DDBJ whole genome shotgun (WGS) entry which is preliminary data.</text>
</comment>
<accession>A0AAN6Q1M3</accession>
<dbReference type="AlphaFoldDB" id="A0AAN6Q1M3"/>
<feature type="compositionally biased region" description="Pro residues" evidence="1">
    <location>
        <begin position="89"/>
        <end position="101"/>
    </location>
</feature>
<gene>
    <name evidence="2" type="ORF">N658DRAFT_495800</name>
</gene>